<evidence type="ECO:0000313" key="1">
    <source>
        <dbReference type="EnsemblPlants" id="KQK96316"/>
    </source>
</evidence>
<reference evidence="1" key="2">
    <citation type="submission" date="2018-08" db="UniProtKB">
        <authorList>
            <consortium name="EnsemblPlants"/>
        </authorList>
    </citation>
    <scope>IDENTIFICATION</scope>
    <source>
        <strain evidence="1">Yugu1</strain>
    </source>
</reference>
<keyword evidence="2" id="KW-1185">Reference proteome</keyword>
<reference evidence="2" key="1">
    <citation type="journal article" date="2012" name="Nat. Biotechnol.">
        <title>Reference genome sequence of the model plant Setaria.</title>
        <authorList>
            <person name="Bennetzen J.L."/>
            <person name="Schmutz J."/>
            <person name="Wang H."/>
            <person name="Percifield R."/>
            <person name="Hawkins J."/>
            <person name="Pontaroli A.C."/>
            <person name="Estep M."/>
            <person name="Feng L."/>
            <person name="Vaughn J.N."/>
            <person name="Grimwood J."/>
            <person name="Jenkins J."/>
            <person name="Barry K."/>
            <person name="Lindquist E."/>
            <person name="Hellsten U."/>
            <person name="Deshpande S."/>
            <person name="Wang X."/>
            <person name="Wu X."/>
            <person name="Mitros T."/>
            <person name="Triplett J."/>
            <person name="Yang X."/>
            <person name="Ye C.Y."/>
            <person name="Mauro-Herrera M."/>
            <person name="Wang L."/>
            <person name="Li P."/>
            <person name="Sharma M."/>
            <person name="Sharma R."/>
            <person name="Ronald P.C."/>
            <person name="Panaud O."/>
            <person name="Kellogg E.A."/>
            <person name="Brutnell T.P."/>
            <person name="Doust A.N."/>
            <person name="Tuskan G.A."/>
            <person name="Rokhsar D."/>
            <person name="Devos K.M."/>
        </authorList>
    </citation>
    <scope>NUCLEOTIDE SEQUENCE [LARGE SCALE GENOMIC DNA]</scope>
    <source>
        <strain evidence="2">cv. Yugu1</strain>
    </source>
</reference>
<dbReference type="Proteomes" id="UP000004995">
    <property type="component" value="Unassembled WGS sequence"/>
</dbReference>
<dbReference type="Gramene" id="KQK96316">
    <property type="protein sequence ID" value="KQK96316"/>
    <property type="gene ID" value="SETIT_012662mg"/>
</dbReference>
<name>K3YEJ7_SETIT</name>
<proteinExistence type="predicted"/>
<dbReference type="HOGENOM" id="CLU_1478755_0_0_1"/>
<sequence length="183" mass="20229">CINCIPDEDIPAICNSDTWVTPDASLVTPSPPSVTPQKSSARPVMQEQALDTQAHVYEGLVICSRAKKLQQHVHAFLSELDFNIDENHILPKSCTLLLLRFTQEASLLGYMEDAEGYKEDTKTAAQAEKAYAHKTQGYMTDASTSCPSLYHLRKRRGPIYAWLEAPSNLVYNAINGVSFGLPS</sequence>
<dbReference type="InParanoid" id="K3YEJ7"/>
<dbReference type="EMBL" id="AGNK02004087">
    <property type="status" value="NOT_ANNOTATED_CDS"/>
    <property type="molecule type" value="Genomic_DNA"/>
</dbReference>
<accession>K3YEJ7</accession>
<organism evidence="1 2">
    <name type="scientific">Setaria italica</name>
    <name type="common">Foxtail millet</name>
    <name type="synonym">Panicum italicum</name>
    <dbReference type="NCBI Taxonomy" id="4555"/>
    <lineage>
        <taxon>Eukaryota</taxon>
        <taxon>Viridiplantae</taxon>
        <taxon>Streptophyta</taxon>
        <taxon>Embryophyta</taxon>
        <taxon>Tracheophyta</taxon>
        <taxon>Spermatophyta</taxon>
        <taxon>Magnoliopsida</taxon>
        <taxon>Liliopsida</taxon>
        <taxon>Poales</taxon>
        <taxon>Poaceae</taxon>
        <taxon>PACMAD clade</taxon>
        <taxon>Panicoideae</taxon>
        <taxon>Panicodae</taxon>
        <taxon>Paniceae</taxon>
        <taxon>Cenchrinae</taxon>
        <taxon>Setaria</taxon>
    </lineage>
</organism>
<dbReference type="EnsemblPlants" id="KQK96316">
    <property type="protein sequence ID" value="KQK96316"/>
    <property type="gene ID" value="SETIT_012662mg"/>
</dbReference>
<protein>
    <submittedName>
        <fullName evidence="1">Uncharacterized protein</fullName>
    </submittedName>
</protein>
<dbReference type="AlphaFoldDB" id="K3YEJ7"/>
<evidence type="ECO:0000313" key="2">
    <source>
        <dbReference type="Proteomes" id="UP000004995"/>
    </source>
</evidence>